<dbReference type="Proteomes" id="UP000887565">
    <property type="component" value="Unplaced"/>
</dbReference>
<reference evidence="2" key="1">
    <citation type="submission" date="2022-11" db="UniProtKB">
        <authorList>
            <consortium name="WormBaseParasite"/>
        </authorList>
    </citation>
    <scope>IDENTIFICATION</scope>
</reference>
<proteinExistence type="predicted"/>
<protein>
    <submittedName>
        <fullName evidence="2">Uncharacterized protein</fullName>
    </submittedName>
</protein>
<dbReference type="AlphaFoldDB" id="A0A915L079"/>
<evidence type="ECO:0000313" key="1">
    <source>
        <dbReference type="Proteomes" id="UP000887565"/>
    </source>
</evidence>
<name>A0A915L079_ROMCU</name>
<sequence>MNYAYNNFVNVIDLYEIILLVREKFFGQVIVDIEAQGSNLVLKVFVGCPTISFTNVINVTLKDALEIENYKHVVVNMRRPMTIMSNDNSTFLVPEDYILKNGTYALISNDLVEPYTTIVSQKLLSDFDFTIYNGVDLILTNVKHVADESNLIFMVFKDFSYFDELRTLRLKFSDRVVELPQKINGVTIEFQDFEDFLQSEEYE</sequence>
<accession>A0A915L079</accession>
<keyword evidence="1" id="KW-1185">Reference proteome</keyword>
<organism evidence="1 2">
    <name type="scientific">Romanomermis culicivorax</name>
    <name type="common">Nematode worm</name>
    <dbReference type="NCBI Taxonomy" id="13658"/>
    <lineage>
        <taxon>Eukaryota</taxon>
        <taxon>Metazoa</taxon>
        <taxon>Ecdysozoa</taxon>
        <taxon>Nematoda</taxon>
        <taxon>Enoplea</taxon>
        <taxon>Dorylaimia</taxon>
        <taxon>Mermithida</taxon>
        <taxon>Mermithoidea</taxon>
        <taxon>Mermithidae</taxon>
        <taxon>Romanomermis</taxon>
    </lineage>
</organism>
<evidence type="ECO:0000313" key="2">
    <source>
        <dbReference type="WBParaSite" id="nRc.2.0.1.t43168-RA"/>
    </source>
</evidence>
<dbReference type="WBParaSite" id="nRc.2.0.1.t43168-RA">
    <property type="protein sequence ID" value="nRc.2.0.1.t43168-RA"/>
    <property type="gene ID" value="nRc.2.0.1.g43168"/>
</dbReference>